<evidence type="ECO:0000313" key="2">
    <source>
        <dbReference type="Proteomes" id="UP000682111"/>
    </source>
</evidence>
<dbReference type="Proteomes" id="UP000682111">
    <property type="component" value="Unassembled WGS sequence"/>
</dbReference>
<comment type="caution">
    <text evidence="1">The sequence shown here is derived from an EMBL/GenBank/DDBJ whole genome shotgun (WGS) entry which is preliminary data.</text>
</comment>
<accession>A0A920BS97</accession>
<dbReference type="SUPFAM" id="SSF140415">
    <property type="entry name" value="YppE-like"/>
    <property type="match status" value="1"/>
</dbReference>
<dbReference type="RefSeq" id="WP_212933239.1">
    <property type="nucleotide sequence ID" value="NZ_BORC01000001.1"/>
</dbReference>
<proteinExistence type="predicted"/>
<dbReference type="Pfam" id="PF08807">
    <property type="entry name" value="DUF1798"/>
    <property type="match status" value="1"/>
</dbReference>
<dbReference type="Gene3D" id="1.20.120.440">
    <property type="entry name" value="YppE-like"/>
    <property type="match status" value="1"/>
</dbReference>
<evidence type="ECO:0008006" key="3">
    <source>
        <dbReference type="Google" id="ProtNLM"/>
    </source>
</evidence>
<dbReference type="InterPro" id="IPR023351">
    <property type="entry name" value="YppE-like_sf"/>
</dbReference>
<dbReference type="AlphaFoldDB" id="A0A920BS97"/>
<protein>
    <recommendedName>
        <fullName evidence="3">DUF1798 family protein</fullName>
    </recommendedName>
</protein>
<reference evidence="1" key="1">
    <citation type="submission" date="2021-03" db="EMBL/GenBank/DDBJ databases">
        <title>Antimicrobial resistance genes in bacteria isolated from Japanese honey, and their potential for conferring macrolide and lincosamide resistance in the American foulbrood pathogen Paenibacillus larvae.</title>
        <authorList>
            <person name="Okamoto M."/>
            <person name="Kumagai M."/>
            <person name="Kanamori H."/>
            <person name="Takamatsu D."/>
        </authorList>
    </citation>
    <scope>NUCLEOTIDE SEQUENCE</scope>
    <source>
        <strain evidence="1">J27TS8</strain>
    </source>
</reference>
<gene>
    <name evidence="1" type="ORF">J27TS8_07760</name>
</gene>
<dbReference type="InterPro" id="IPR014913">
    <property type="entry name" value="YppE-like"/>
</dbReference>
<name>A0A920BS97_9BACI</name>
<sequence length="119" mass="14210">MSTSLLALTNKLLEFTEQILEKFEEVKKTKEKGDFYEEVKPFAEQVREVKDEWKTLAKEWIEAKKPKYLHVKQIESASEQMELLSVQAFFPETSRTRFINYWQSARFILTSLKDLLEKE</sequence>
<dbReference type="EMBL" id="BORC01000001">
    <property type="protein sequence ID" value="GIN60783.1"/>
    <property type="molecule type" value="Genomic_DNA"/>
</dbReference>
<evidence type="ECO:0000313" key="1">
    <source>
        <dbReference type="EMBL" id="GIN60783.1"/>
    </source>
</evidence>
<organism evidence="1 2">
    <name type="scientific">Robertmurraya siralis</name>
    <dbReference type="NCBI Taxonomy" id="77777"/>
    <lineage>
        <taxon>Bacteria</taxon>
        <taxon>Bacillati</taxon>
        <taxon>Bacillota</taxon>
        <taxon>Bacilli</taxon>
        <taxon>Bacillales</taxon>
        <taxon>Bacillaceae</taxon>
        <taxon>Robertmurraya</taxon>
    </lineage>
</organism>
<keyword evidence="2" id="KW-1185">Reference proteome</keyword>